<dbReference type="AlphaFoldDB" id="A0A1I1IM36"/>
<gene>
    <name evidence="1" type="ORF">SAMN05216167_101975</name>
</gene>
<proteinExistence type="predicted"/>
<organism evidence="1 2">
    <name type="scientific">Spirosoma endophyticum</name>
    <dbReference type="NCBI Taxonomy" id="662367"/>
    <lineage>
        <taxon>Bacteria</taxon>
        <taxon>Pseudomonadati</taxon>
        <taxon>Bacteroidota</taxon>
        <taxon>Cytophagia</taxon>
        <taxon>Cytophagales</taxon>
        <taxon>Cytophagaceae</taxon>
        <taxon>Spirosoma</taxon>
    </lineage>
</organism>
<protein>
    <submittedName>
        <fullName evidence="1">Uncharacterized protein</fullName>
    </submittedName>
</protein>
<evidence type="ECO:0000313" key="1">
    <source>
        <dbReference type="EMBL" id="SFC37296.1"/>
    </source>
</evidence>
<dbReference type="EMBL" id="FOLQ01000001">
    <property type="protein sequence ID" value="SFC37296.1"/>
    <property type="molecule type" value="Genomic_DNA"/>
</dbReference>
<keyword evidence="2" id="KW-1185">Reference proteome</keyword>
<reference evidence="1 2" key="1">
    <citation type="submission" date="2016-10" db="EMBL/GenBank/DDBJ databases">
        <authorList>
            <person name="de Groot N.N."/>
        </authorList>
    </citation>
    <scope>NUCLEOTIDE SEQUENCE [LARGE SCALE GENOMIC DNA]</scope>
    <source>
        <strain evidence="1 2">DSM 26130</strain>
    </source>
</reference>
<sequence>MRIVDSLFLLALLGCNDTESIDQRCVKGRYISTYCGGLVIQVLDGTPIGTDWKGNSSELLQNCVVASLDTLAFKKLTVPGLPRRDSIFYFQYRQGGYPQKEYILCYPAPFVTLTAASGTGCQ</sequence>
<accession>A0A1I1IM36</accession>
<evidence type="ECO:0000313" key="2">
    <source>
        <dbReference type="Proteomes" id="UP000198598"/>
    </source>
</evidence>
<name>A0A1I1IM36_9BACT</name>
<dbReference type="Proteomes" id="UP000198598">
    <property type="component" value="Unassembled WGS sequence"/>
</dbReference>